<accession>A0A6B3RIR4</accession>
<dbReference type="Proteomes" id="UP000481421">
    <property type="component" value="Unassembled WGS sequence"/>
</dbReference>
<protein>
    <submittedName>
        <fullName evidence="1">Uncharacterized protein</fullName>
    </submittedName>
</protein>
<comment type="caution">
    <text evidence="1">The sequence shown here is derived from an EMBL/GenBank/DDBJ whole genome shotgun (WGS) entry which is preliminary data.</text>
</comment>
<dbReference type="EMBL" id="JAAIKE010000001">
    <property type="protein sequence ID" value="NEX45003.1"/>
    <property type="molecule type" value="Genomic_DNA"/>
</dbReference>
<dbReference type="AlphaFoldDB" id="A0A6B3RIR4"/>
<organism evidence="1 2">
    <name type="scientific">Pseudotabrizicola algicola</name>
    <dbReference type="NCBI Taxonomy" id="2709381"/>
    <lineage>
        <taxon>Bacteria</taxon>
        <taxon>Pseudomonadati</taxon>
        <taxon>Pseudomonadota</taxon>
        <taxon>Alphaproteobacteria</taxon>
        <taxon>Rhodobacterales</taxon>
        <taxon>Paracoccaceae</taxon>
        <taxon>Pseudotabrizicola</taxon>
    </lineage>
</organism>
<name>A0A6B3RIR4_9RHOB</name>
<evidence type="ECO:0000313" key="2">
    <source>
        <dbReference type="Proteomes" id="UP000481421"/>
    </source>
</evidence>
<sequence length="91" mass="9417">MLIACLFGRLALAEANAPLDDQTYRCSGNPGAESCVCAAPAACKAMLDRCKNASMNCIGPVCTCDMARKRPGLTVGGKPKPGGAMQRPVTE</sequence>
<reference evidence="1 2" key="1">
    <citation type="submission" date="2020-02" db="EMBL/GenBank/DDBJ databases">
        <title>Rhodobacter algicola sp. nov., isolated from microalga culture.</title>
        <authorList>
            <person name="Park C.-Y."/>
        </authorList>
    </citation>
    <scope>NUCLEOTIDE SEQUENCE [LARGE SCALE GENOMIC DNA]</scope>
    <source>
        <strain evidence="1 2">ETT8</strain>
    </source>
</reference>
<gene>
    <name evidence="1" type="ORF">G3572_02215</name>
</gene>
<evidence type="ECO:0000313" key="1">
    <source>
        <dbReference type="EMBL" id="NEX45003.1"/>
    </source>
</evidence>
<keyword evidence="2" id="KW-1185">Reference proteome</keyword>
<proteinExistence type="predicted"/>